<proteinExistence type="predicted"/>
<dbReference type="InterPro" id="IPR017871">
    <property type="entry name" value="ABC_transporter-like_CS"/>
</dbReference>
<dbReference type="PANTHER" id="PTHR42734:SF4">
    <property type="entry name" value="HIGH-AFFINITY ZINC UPTAKE SYSTEM ATP-BINDING PROTEIN ZNUC"/>
    <property type="match status" value="1"/>
</dbReference>
<keyword evidence="1" id="KW-0813">Transport</keyword>
<reference evidence="5 6" key="1">
    <citation type="submission" date="2020-01" db="EMBL/GenBank/DDBJ databases">
        <title>Paenibacillus soybeanensis sp. nov. isolated from the nodules of soybean (Glycine max(L.) Merr).</title>
        <authorList>
            <person name="Wang H."/>
        </authorList>
    </citation>
    <scope>NUCLEOTIDE SEQUENCE [LARGE SCALE GENOMIC DNA]</scope>
    <source>
        <strain evidence="5 6">DSM 23054</strain>
    </source>
</reference>
<dbReference type="GO" id="GO:0016887">
    <property type="term" value="F:ATP hydrolysis activity"/>
    <property type="evidence" value="ECO:0007669"/>
    <property type="project" value="InterPro"/>
</dbReference>
<gene>
    <name evidence="5" type="ORF">GT003_10540</name>
</gene>
<dbReference type="SUPFAM" id="SSF52540">
    <property type="entry name" value="P-loop containing nucleoside triphosphate hydrolases"/>
    <property type="match status" value="1"/>
</dbReference>
<dbReference type="Gene3D" id="3.40.50.300">
    <property type="entry name" value="P-loop containing nucleotide triphosphate hydrolases"/>
    <property type="match status" value="1"/>
</dbReference>
<sequence>MLLASLQDVSFGYGDVPCLEHATIEIHTGEFIAVTGPNGAAKSTLLKLALGLLKPWQGSAALSACNREGEKLTIGYVPQQIASFNSGFPSRVAEFVRSGLYGHRNWLGNLKPEEKEAADEAMRGTGTWELRDRRIGELSGGQKQRICIARSLAMSPDLYVLDEPTTGMDADSRIRFYSLMREQIDRFGRTVVIVTHNLSELESMLDRVVTLERREEGGWKCCTTTLCNGHFAPVESLR</sequence>
<dbReference type="PANTHER" id="PTHR42734">
    <property type="entry name" value="METAL TRANSPORT SYSTEM ATP-BINDING PROTEIN TM_0124-RELATED"/>
    <property type="match status" value="1"/>
</dbReference>
<keyword evidence="6" id="KW-1185">Reference proteome</keyword>
<dbReference type="Pfam" id="PF00005">
    <property type="entry name" value="ABC_tran"/>
    <property type="match status" value="1"/>
</dbReference>
<evidence type="ECO:0000256" key="3">
    <source>
        <dbReference type="ARBA" id="ARBA00022840"/>
    </source>
</evidence>
<dbReference type="AlphaFoldDB" id="A0A7X4YPX2"/>
<keyword evidence="3 5" id="KW-0067">ATP-binding</keyword>
<protein>
    <submittedName>
        <fullName evidence="5">ATP-binding cassette domain-containing protein</fullName>
    </submittedName>
</protein>
<dbReference type="InterPro" id="IPR003593">
    <property type="entry name" value="AAA+_ATPase"/>
</dbReference>
<dbReference type="InterPro" id="IPR050153">
    <property type="entry name" value="Metal_Ion_Import_ABC"/>
</dbReference>
<name>A0A7X4YPX2_9BACL</name>
<organism evidence="5 6">
    <name type="scientific">Paenibacillus sacheonensis</name>
    <dbReference type="NCBI Taxonomy" id="742054"/>
    <lineage>
        <taxon>Bacteria</taxon>
        <taxon>Bacillati</taxon>
        <taxon>Bacillota</taxon>
        <taxon>Bacilli</taxon>
        <taxon>Bacillales</taxon>
        <taxon>Paenibacillaceae</taxon>
        <taxon>Paenibacillus</taxon>
    </lineage>
</organism>
<dbReference type="PROSITE" id="PS50893">
    <property type="entry name" value="ABC_TRANSPORTER_2"/>
    <property type="match status" value="1"/>
</dbReference>
<dbReference type="RefSeq" id="WP_161697219.1">
    <property type="nucleotide sequence ID" value="NZ_JAAAMU010000004.1"/>
</dbReference>
<evidence type="ECO:0000256" key="2">
    <source>
        <dbReference type="ARBA" id="ARBA00022741"/>
    </source>
</evidence>
<evidence type="ECO:0000256" key="1">
    <source>
        <dbReference type="ARBA" id="ARBA00022448"/>
    </source>
</evidence>
<keyword evidence="2" id="KW-0547">Nucleotide-binding</keyword>
<evidence type="ECO:0000313" key="6">
    <source>
        <dbReference type="Proteomes" id="UP000558113"/>
    </source>
</evidence>
<dbReference type="GO" id="GO:0005524">
    <property type="term" value="F:ATP binding"/>
    <property type="evidence" value="ECO:0007669"/>
    <property type="project" value="UniProtKB-KW"/>
</dbReference>
<dbReference type="PROSITE" id="PS00211">
    <property type="entry name" value="ABC_TRANSPORTER_1"/>
    <property type="match status" value="1"/>
</dbReference>
<dbReference type="SMART" id="SM00382">
    <property type="entry name" value="AAA"/>
    <property type="match status" value="1"/>
</dbReference>
<accession>A0A7X4YPX2</accession>
<evidence type="ECO:0000313" key="5">
    <source>
        <dbReference type="EMBL" id="NBC69429.1"/>
    </source>
</evidence>
<dbReference type="EMBL" id="JAAAMU010000004">
    <property type="protein sequence ID" value="NBC69429.1"/>
    <property type="molecule type" value="Genomic_DNA"/>
</dbReference>
<dbReference type="OrthoDB" id="9806726at2"/>
<evidence type="ECO:0000259" key="4">
    <source>
        <dbReference type="PROSITE" id="PS50893"/>
    </source>
</evidence>
<dbReference type="InterPro" id="IPR003439">
    <property type="entry name" value="ABC_transporter-like_ATP-bd"/>
</dbReference>
<feature type="domain" description="ABC transporter" evidence="4">
    <location>
        <begin position="4"/>
        <end position="238"/>
    </location>
</feature>
<comment type="caution">
    <text evidence="5">The sequence shown here is derived from an EMBL/GenBank/DDBJ whole genome shotgun (WGS) entry which is preliminary data.</text>
</comment>
<dbReference type="InterPro" id="IPR027417">
    <property type="entry name" value="P-loop_NTPase"/>
</dbReference>
<dbReference type="Proteomes" id="UP000558113">
    <property type="component" value="Unassembled WGS sequence"/>
</dbReference>